<dbReference type="Proteomes" id="UP000308054">
    <property type="component" value="Unassembled WGS sequence"/>
</dbReference>
<protein>
    <submittedName>
        <fullName evidence="1">Glycosyltransferase family 2 protein</fullName>
    </submittedName>
</protein>
<keyword evidence="2" id="KW-1185">Reference proteome</keyword>
<reference evidence="1 2" key="1">
    <citation type="journal article" date="2017" name="Int. J. Syst. Evol. Microbiol.">
        <title>Marinicauda algicola sp. nov., isolated from a marine red alga Rhodosorus marinus.</title>
        <authorList>
            <person name="Jeong S.E."/>
            <person name="Jeon S.H."/>
            <person name="Chun B.H."/>
            <person name="Kim D.W."/>
            <person name="Jeon C.O."/>
        </authorList>
    </citation>
    <scope>NUCLEOTIDE SEQUENCE [LARGE SCALE GENOMIC DNA]</scope>
    <source>
        <strain evidence="1 2">JCM 31718</strain>
    </source>
</reference>
<dbReference type="Pfam" id="PF13704">
    <property type="entry name" value="Glyco_tranf_2_4"/>
    <property type="match status" value="1"/>
</dbReference>
<dbReference type="AlphaFoldDB" id="A0A4S2H078"/>
<keyword evidence="1" id="KW-0808">Transferase</keyword>
<comment type="caution">
    <text evidence="1">The sequence shown here is derived from an EMBL/GenBank/DDBJ whole genome shotgun (WGS) entry which is preliminary data.</text>
</comment>
<evidence type="ECO:0000313" key="1">
    <source>
        <dbReference type="EMBL" id="TGY88927.1"/>
    </source>
</evidence>
<sequence>MMRVHLHTVCWNDAPRLDFFFRHYAPWVDRFFIHDDGSTDGSAERLASRPDVTLRKLERAHPESWILSAKHIYDTSWQLSRGEADWVVIANIDEHLHHPDMKRYLERMSAQGVTAIPALGFQMIERRTPQAGSLLWRDHPHGAPWANMSKLQILRPDRIASTDYAPGRHRVRFAGEVVLPARDEVLNLHYKYLGLDETFERHRQQARRLGALDLARRWGHKYLWDRETYEADFEAHAGRAVDISSLTDPHAEHPEPRWWRQPGARLTIDD</sequence>
<dbReference type="SUPFAM" id="SSF53448">
    <property type="entry name" value="Nucleotide-diphospho-sugar transferases"/>
    <property type="match status" value="1"/>
</dbReference>
<dbReference type="GO" id="GO:0016740">
    <property type="term" value="F:transferase activity"/>
    <property type="evidence" value="ECO:0007669"/>
    <property type="project" value="UniProtKB-KW"/>
</dbReference>
<gene>
    <name evidence="1" type="ORF">E5163_07260</name>
</gene>
<name>A0A4S2H078_9PROT</name>
<proteinExistence type="predicted"/>
<dbReference type="InterPro" id="IPR029044">
    <property type="entry name" value="Nucleotide-diphossugar_trans"/>
</dbReference>
<dbReference type="RefSeq" id="WP_135995467.1">
    <property type="nucleotide sequence ID" value="NZ_CP071057.1"/>
</dbReference>
<evidence type="ECO:0000313" key="2">
    <source>
        <dbReference type="Proteomes" id="UP000308054"/>
    </source>
</evidence>
<dbReference type="EMBL" id="SRXW01000002">
    <property type="protein sequence ID" value="TGY88927.1"/>
    <property type="molecule type" value="Genomic_DNA"/>
</dbReference>
<accession>A0A4S2H078</accession>
<organism evidence="1 2">
    <name type="scientific">Marinicauda algicola</name>
    <dbReference type="NCBI Taxonomy" id="2029849"/>
    <lineage>
        <taxon>Bacteria</taxon>
        <taxon>Pseudomonadati</taxon>
        <taxon>Pseudomonadota</taxon>
        <taxon>Alphaproteobacteria</taxon>
        <taxon>Maricaulales</taxon>
        <taxon>Maricaulaceae</taxon>
        <taxon>Marinicauda</taxon>
    </lineage>
</organism>